<dbReference type="EMBL" id="JARXYA010000006">
    <property type="protein sequence ID" value="MDH6504057.1"/>
    <property type="molecule type" value="Genomic_DNA"/>
</dbReference>
<dbReference type="AlphaFoldDB" id="A0AA43S631"/>
<accession>A0AA43S631</accession>
<protein>
    <recommendedName>
        <fullName evidence="3">HNH endonuclease 5 domain-containing protein</fullName>
    </recommendedName>
</protein>
<evidence type="ECO:0000313" key="1">
    <source>
        <dbReference type="EMBL" id="MDH6504057.1"/>
    </source>
</evidence>
<gene>
    <name evidence="1" type="ORF">M2127_001362</name>
</gene>
<comment type="caution">
    <text evidence="1">The sequence shown here is derived from an EMBL/GenBank/DDBJ whole genome shotgun (WGS) entry which is preliminary data.</text>
</comment>
<organism evidence="1 2">
    <name type="scientific">Polynucleobacter sphagniphilus</name>
    <dbReference type="NCBI Taxonomy" id="1743169"/>
    <lineage>
        <taxon>Bacteria</taxon>
        <taxon>Pseudomonadati</taxon>
        <taxon>Pseudomonadota</taxon>
        <taxon>Betaproteobacteria</taxon>
        <taxon>Burkholderiales</taxon>
        <taxon>Burkholderiaceae</taxon>
        <taxon>Polynucleobacter</taxon>
    </lineage>
</organism>
<reference evidence="1" key="1">
    <citation type="submission" date="2023-04" db="EMBL/GenBank/DDBJ databases">
        <title>Genome Encyclopedia of Bacteria and Archaea VI: Functional Genomics of Type Strains.</title>
        <authorList>
            <person name="Whitman W."/>
        </authorList>
    </citation>
    <scope>NUCLEOTIDE SEQUENCE</scope>
    <source>
        <strain evidence="1">Enz.4-51</strain>
    </source>
</reference>
<sequence>MGERKSKVQRFIKAHPKCIFCGGATDATTIEHCPPRALFQSRIAPEGFEFPSCAKCNNYSSDEDLIVAVIVRMGSPKFGDSDGKLKGMMMNLNRQRPDFYKTFLPSAIEARANNRQLGIEPESGQTHQEAGVLNVNDETRLAIRVFAKKLAKGILYKETNLILKNDDCLVLNWFTNANVIRDGGYKVFELLNHINGKSPKVSRANVVLNNQFEYKFSISDDQNLILIQAKFGESFGLVILGSRMPKYLENLLAKIFKDLGADYQPFEILQGEQG</sequence>
<dbReference type="Proteomes" id="UP001161160">
    <property type="component" value="Unassembled WGS sequence"/>
</dbReference>
<evidence type="ECO:0008006" key="3">
    <source>
        <dbReference type="Google" id="ProtNLM"/>
    </source>
</evidence>
<name>A0AA43S631_9BURK</name>
<evidence type="ECO:0000313" key="2">
    <source>
        <dbReference type="Proteomes" id="UP001161160"/>
    </source>
</evidence>
<proteinExistence type="predicted"/>
<keyword evidence="2" id="KW-1185">Reference proteome</keyword>
<dbReference type="RefSeq" id="WP_280767866.1">
    <property type="nucleotide sequence ID" value="NZ_JARXXW010000005.1"/>
</dbReference>